<dbReference type="SMART" id="SM00421">
    <property type="entry name" value="HTH_LUXR"/>
    <property type="match status" value="1"/>
</dbReference>
<dbReference type="Gene3D" id="1.10.10.10">
    <property type="entry name" value="Winged helix-like DNA-binding domain superfamily/Winged helix DNA-binding domain"/>
    <property type="match status" value="1"/>
</dbReference>
<dbReference type="PANTHER" id="PTHR16305">
    <property type="entry name" value="TESTICULAR SOLUBLE ADENYLYL CYCLASE"/>
    <property type="match status" value="1"/>
</dbReference>
<evidence type="ECO:0000256" key="2">
    <source>
        <dbReference type="ARBA" id="ARBA00022840"/>
    </source>
</evidence>
<dbReference type="CDD" id="cd06170">
    <property type="entry name" value="LuxR_C_like"/>
    <property type="match status" value="1"/>
</dbReference>
<dbReference type="InterPro" id="IPR003593">
    <property type="entry name" value="AAA+_ATPase"/>
</dbReference>
<sequence length="835" mass="89177">MLGGGAVTLSKRHQELLLFDQVHQASAHGEGAVLLISGPVGTGKTALLQAMAARADRRGGWSFVVTGSARERGHPFGVLERLIQSMCAAGMAEPFSGGMAGGEEFYEMMDRVDAVVRKFASDRPVLVGIDDVHFADEQSLWALTYLIRRIESSGVVVVLNESTSYERDMAGLRAEMLHLPFCHQLRLAPLTTVDIAEQLRERLGGVPDQVSVHFCAQVSGGIPLLLQALIEDMAAVSGGGTGEPGANFRQAVLRSLHRCAPSTAAVAQAIAVLGDYATPELIAELGGVDVALVDESIRDLREMGLFEREWFRHPHTRAAVLAGIPLPELPDMHRRAAELLHQSGAPASAVAGQLIAAQDGGKAPWRVVILCEAAREAMATGDVDTAVLSLRHAIVASSDETQRARAGVLLAEAQWHTDPSRAARRLGEIGQDARAGLFTASDILIAVNQLLWWGDFAEADELLRLSDEEEECGESSLAHLWAIFGRAGGRAEACDENTRPAEPPLAQSGPMAVASYLSSAASLALDGGKTDRTDQILLGIRAGALTPALYALLALVQTGRLEEAITWCDRLLKEEWISRTPMRRVMIETIQSVAMLRAGDSASALRRIREVFDAVPPPAWGVVAGLPLSVALRASTDLGDTDAARSYLAVPVPSAMFDTPFALPYLSALGWYHLAMGHPESALMHTRSCLELLTRWGVDAEEIAAGPAGLDVSQRSPSSTEDRVGAASRCLFGGGDPTPGQRAATTVSPHSGTGGRRGERRHGGKHAGAAQHVADDDAKLTDAEQRVAALAAAGNTNRQIAESLFITVSTVEQHLTKIYRKLNLRSRSGLRRYSN</sequence>
<dbReference type="InterPro" id="IPR000792">
    <property type="entry name" value="Tscrpt_reg_LuxR_C"/>
</dbReference>
<feature type="domain" description="HTH luxR-type" evidence="4">
    <location>
        <begin position="773"/>
        <end position="835"/>
    </location>
</feature>
<evidence type="ECO:0000256" key="1">
    <source>
        <dbReference type="ARBA" id="ARBA00022741"/>
    </source>
</evidence>
<name>E9L1I7_9ZZZZ</name>
<reference evidence="5" key="1">
    <citation type="journal article" date="2010" name="J. Am. Chem. Soc.">
        <title>Tailoring enzyme-rich environmental DNA clones: a source of enzymes for generating libraries of unnatural natural products.</title>
        <authorList>
            <person name="Banik J.J."/>
            <person name="Craig J.W."/>
            <person name="Calle P.Y."/>
            <person name="Brady S.F."/>
        </authorList>
    </citation>
    <scope>NUCLEOTIDE SEQUENCE</scope>
</reference>
<dbReference type="InterPro" id="IPR016032">
    <property type="entry name" value="Sig_transdc_resp-reg_C-effctor"/>
</dbReference>
<dbReference type="PANTHER" id="PTHR16305:SF35">
    <property type="entry name" value="TRANSCRIPTIONAL ACTIVATOR DOMAIN"/>
    <property type="match status" value="1"/>
</dbReference>
<accession>E9L1I7</accession>
<evidence type="ECO:0000259" key="4">
    <source>
        <dbReference type="PROSITE" id="PS50043"/>
    </source>
</evidence>
<dbReference type="SMART" id="SM00382">
    <property type="entry name" value="AAA"/>
    <property type="match status" value="1"/>
</dbReference>
<dbReference type="InterPro" id="IPR027417">
    <property type="entry name" value="P-loop_NTPase"/>
</dbReference>
<evidence type="ECO:0000313" key="5">
    <source>
        <dbReference type="EMBL" id="ADU56066.1"/>
    </source>
</evidence>
<evidence type="ECO:0000256" key="3">
    <source>
        <dbReference type="SAM" id="MobiDB-lite"/>
    </source>
</evidence>
<dbReference type="InterPro" id="IPR041664">
    <property type="entry name" value="AAA_16"/>
</dbReference>
<keyword evidence="2" id="KW-0067">ATP-binding</keyword>
<dbReference type="AlphaFoldDB" id="E9L1I7"/>
<dbReference type="GO" id="GO:0003677">
    <property type="term" value="F:DNA binding"/>
    <property type="evidence" value="ECO:0007669"/>
    <property type="project" value="InterPro"/>
</dbReference>
<dbReference type="SUPFAM" id="SSF46894">
    <property type="entry name" value="C-terminal effector domain of the bipartite response regulators"/>
    <property type="match status" value="1"/>
</dbReference>
<dbReference type="GO" id="GO:0004016">
    <property type="term" value="F:adenylate cyclase activity"/>
    <property type="evidence" value="ECO:0007669"/>
    <property type="project" value="TreeGrafter"/>
</dbReference>
<keyword evidence="1" id="KW-0547">Nucleotide-binding</keyword>
<dbReference type="PROSITE" id="PS50043">
    <property type="entry name" value="HTH_LUXR_2"/>
    <property type="match status" value="1"/>
</dbReference>
<dbReference type="Gene3D" id="3.40.50.300">
    <property type="entry name" value="P-loop containing nucleotide triphosphate hydrolases"/>
    <property type="match status" value="1"/>
</dbReference>
<dbReference type="SUPFAM" id="SSF52540">
    <property type="entry name" value="P-loop containing nucleoside triphosphate hydrolases"/>
    <property type="match status" value="1"/>
</dbReference>
<dbReference type="Pfam" id="PF00196">
    <property type="entry name" value="GerE"/>
    <property type="match status" value="1"/>
</dbReference>
<dbReference type="Pfam" id="PF13191">
    <property type="entry name" value="AAA_16"/>
    <property type="match status" value="1"/>
</dbReference>
<dbReference type="EMBL" id="HM486074">
    <property type="protein sequence ID" value="ADU56066.1"/>
    <property type="molecule type" value="Genomic_DNA"/>
</dbReference>
<dbReference type="GO" id="GO:0006355">
    <property type="term" value="P:regulation of DNA-templated transcription"/>
    <property type="evidence" value="ECO:0007669"/>
    <property type="project" value="InterPro"/>
</dbReference>
<dbReference type="GO" id="GO:0005524">
    <property type="term" value="F:ATP binding"/>
    <property type="evidence" value="ECO:0007669"/>
    <property type="project" value="UniProtKB-KW"/>
</dbReference>
<dbReference type="PRINTS" id="PR00038">
    <property type="entry name" value="HTHLUXR"/>
</dbReference>
<feature type="region of interest" description="Disordered" evidence="3">
    <location>
        <begin position="709"/>
        <end position="777"/>
    </location>
</feature>
<dbReference type="InterPro" id="IPR036388">
    <property type="entry name" value="WH-like_DNA-bd_sf"/>
</dbReference>
<proteinExistence type="predicted"/>
<organism evidence="5">
    <name type="scientific">uncultured organism CA37</name>
    <dbReference type="NCBI Taxonomy" id="941420"/>
    <lineage>
        <taxon>unclassified sequences</taxon>
        <taxon>environmental samples</taxon>
    </lineage>
</organism>
<protein>
    <recommendedName>
        <fullName evidence="4">HTH luxR-type domain-containing protein</fullName>
    </recommendedName>
</protein>
<gene>
    <name evidence="5" type="ORF">CA37-43</name>
</gene>